<accession>A0AB39CDJ8</accession>
<reference evidence="1" key="1">
    <citation type="submission" date="2024-07" db="EMBL/GenBank/DDBJ databases">
        <authorList>
            <person name="Bringhurst R.M."/>
            <person name="Homer T.E."/>
        </authorList>
    </citation>
    <scope>NUCLEOTIDE SEQUENCE</scope>
</reference>
<name>A0AB39CDJ8_9VIRU</name>
<sequence>MELQLALAAVRLSVARPFVKGWNKNGVGVKLIRRFLPKGSKGYRLYMPINKTSEDKVVVPAAVFHAVQSAGYKVEDYINGIAVTPDGKRRIRIGKILRDAEAIKEFSHDPQRSAHKDEYTCVISCHPYDVIGMSTGRRWDFTTCMRLATPENEGKHGERAHFMAGTVAEGTLVAYVISPKDTNINKPHARLLIKPFKKDDDENHVYFKVETHVYGQPIPGFRRTVDQWLKKVNQGAAHGIYKLSDEVHIDGGNRLHLLVDYDKAEDKETFVRKNLYKVGGLENWFENDLRWFSVMVKALDDPYQLTDALKGVYLNNFMNANEVGAAYDEAIGDDPEAKSYDVVDHLIGTDAQILIDTSKKLHDAYHELHAYEKFETNYEHALNLGRYDSRWLGNVTSIDGQGLARAGKLFLAGQLQWTPELQESELEGARHLRQYFAFLAHTMLSLKPDDADDKADRANLKIFVRSAHIPAGWDEEIYDILGTVNWSETIRRFTKPHVNPYSAALDSAPDWAAVNPQWLQDASELKPATFDKLAQMATHNQKVLGELLQWVAHRNSGALNDGINWLRQRHNIQDFLDSLVDHKNEKISDLAKRINAHKS</sequence>
<protein>
    <submittedName>
        <fullName evidence="1">Uncharacterized protein</fullName>
    </submittedName>
</protein>
<organism evidence="1">
    <name type="scientific">Pseudomonas phage HRDY3</name>
    <dbReference type="NCBI Taxonomy" id="3236930"/>
    <lineage>
        <taxon>Viruses</taxon>
    </lineage>
</organism>
<evidence type="ECO:0000313" key="1">
    <source>
        <dbReference type="EMBL" id="XDJ15074.1"/>
    </source>
</evidence>
<proteinExistence type="predicted"/>
<dbReference type="EMBL" id="PQ015379">
    <property type="protein sequence ID" value="XDJ15074.1"/>
    <property type="molecule type" value="Genomic_DNA"/>
</dbReference>